<reference evidence="2 3" key="1">
    <citation type="journal article" date="2023" name="Plants (Basel)">
        <title>Bridging the Gap: Combining Genomics and Transcriptomics Approaches to Understand Stylosanthes scabra, an Orphan Legume from the Brazilian Caatinga.</title>
        <authorList>
            <person name="Ferreira-Neto J.R.C."/>
            <person name="da Silva M.D."/>
            <person name="Binneck E."/>
            <person name="de Melo N.F."/>
            <person name="da Silva R.H."/>
            <person name="de Melo A.L.T.M."/>
            <person name="Pandolfi V."/>
            <person name="Bustamante F.O."/>
            <person name="Brasileiro-Vidal A.C."/>
            <person name="Benko-Iseppon A.M."/>
        </authorList>
    </citation>
    <scope>NUCLEOTIDE SEQUENCE [LARGE SCALE GENOMIC DNA]</scope>
    <source>
        <tissue evidence="2">Leaves</tissue>
    </source>
</reference>
<dbReference type="EMBL" id="JASCZI010241789">
    <property type="protein sequence ID" value="MED6206929.1"/>
    <property type="molecule type" value="Genomic_DNA"/>
</dbReference>
<evidence type="ECO:0000256" key="1">
    <source>
        <dbReference type="SAM" id="MobiDB-lite"/>
    </source>
</evidence>
<sequence>MVSKEEMYGPWMTVQRQDRGRKGNPVKGNPNDKLSIKEVEEHLHKQVAVDEDNREATLHEGREKRVFLTGSEMRREKGKLVVGDNDNCGSQEYVSVVPEMPKGSMGSTRIRENLHRREESNHGKDLANMERTMGTTNHEIVVDDGNIKEGMEEEIMGGPDKNPKYPDISIMGADQGGGAGPMEEENGPKEALQGEIIEVEMWADPIKGVEAMQA</sequence>
<name>A0ABU6YA66_9FABA</name>
<feature type="region of interest" description="Disordered" evidence="1">
    <location>
        <begin position="1"/>
        <end position="32"/>
    </location>
</feature>
<feature type="region of interest" description="Disordered" evidence="1">
    <location>
        <begin position="157"/>
        <end position="188"/>
    </location>
</feature>
<dbReference type="Proteomes" id="UP001341840">
    <property type="component" value="Unassembled WGS sequence"/>
</dbReference>
<organism evidence="2 3">
    <name type="scientific">Stylosanthes scabra</name>
    <dbReference type="NCBI Taxonomy" id="79078"/>
    <lineage>
        <taxon>Eukaryota</taxon>
        <taxon>Viridiplantae</taxon>
        <taxon>Streptophyta</taxon>
        <taxon>Embryophyta</taxon>
        <taxon>Tracheophyta</taxon>
        <taxon>Spermatophyta</taxon>
        <taxon>Magnoliopsida</taxon>
        <taxon>eudicotyledons</taxon>
        <taxon>Gunneridae</taxon>
        <taxon>Pentapetalae</taxon>
        <taxon>rosids</taxon>
        <taxon>fabids</taxon>
        <taxon>Fabales</taxon>
        <taxon>Fabaceae</taxon>
        <taxon>Papilionoideae</taxon>
        <taxon>50 kb inversion clade</taxon>
        <taxon>dalbergioids sensu lato</taxon>
        <taxon>Dalbergieae</taxon>
        <taxon>Pterocarpus clade</taxon>
        <taxon>Stylosanthes</taxon>
    </lineage>
</organism>
<accession>A0ABU6YA66</accession>
<proteinExistence type="predicted"/>
<gene>
    <name evidence="2" type="ORF">PIB30_031271</name>
</gene>
<evidence type="ECO:0000313" key="3">
    <source>
        <dbReference type="Proteomes" id="UP001341840"/>
    </source>
</evidence>
<evidence type="ECO:0000313" key="2">
    <source>
        <dbReference type="EMBL" id="MED6206929.1"/>
    </source>
</evidence>
<comment type="caution">
    <text evidence="2">The sequence shown here is derived from an EMBL/GenBank/DDBJ whole genome shotgun (WGS) entry which is preliminary data.</text>
</comment>
<protein>
    <submittedName>
        <fullName evidence="2">Uncharacterized protein</fullName>
    </submittedName>
</protein>
<keyword evidence="3" id="KW-1185">Reference proteome</keyword>